<dbReference type="OrthoDB" id="5638726at2"/>
<proteinExistence type="predicted"/>
<evidence type="ECO:0000256" key="1">
    <source>
        <dbReference type="ARBA" id="ARBA00004651"/>
    </source>
</evidence>
<evidence type="ECO:0000256" key="3">
    <source>
        <dbReference type="ARBA" id="ARBA00022692"/>
    </source>
</evidence>
<name>A0A2S9V640_9ALTE</name>
<evidence type="ECO:0000256" key="5">
    <source>
        <dbReference type="ARBA" id="ARBA00023136"/>
    </source>
</evidence>
<feature type="transmembrane region" description="Helical" evidence="6">
    <location>
        <begin position="6"/>
        <end position="23"/>
    </location>
</feature>
<dbReference type="PANTHER" id="PTHR30086">
    <property type="entry name" value="ARGININE EXPORTER PROTEIN ARGO"/>
    <property type="match status" value="1"/>
</dbReference>
<feature type="transmembrane region" description="Helical" evidence="6">
    <location>
        <begin position="174"/>
        <end position="195"/>
    </location>
</feature>
<keyword evidence="5 6" id="KW-0472">Membrane</keyword>
<comment type="caution">
    <text evidence="7">The sequence shown here is derived from an EMBL/GenBank/DDBJ whole genome shotgun (WGS) entry which is preliminary data.</text>
</comment>
<dbReference type="GO" id="GO:0005886">
    <property type="term" value="C:plasma membrane"/>
    <property type="evidence" value="ECO:0007669"/>
    <property type="project" value="UniProtKB-SubCell"/>
</dbReference>
<sequence length="198" mass="21424">MSFVSGLILGLSLIIAIGAQNIWVLSQSMAGANRLVIASVCILCDASLIVIGVYSASELQEWIPEFVPWLTWAGIGLLLYLAFGSATRAYKGSSALHISQTVATDWRKTAFTALAISLLNPHVYLDTVLLLGGVGALQPNPTLFAFGACVGSIVWFVSLVSFSPKLKRLLSSTFRWRVFDTVISILLCTVAFQLFTYT</sequence>
<feature type="transmembrane region" description="Helical" evidence="6">
    <location>
        <begin position="35"/>
        <end position="57"/>
    </location>
</feature>
<keyword evidence="3 6" id="KW-0812">Transmembrane</keyword>
<evidence type="ECO:0000313" key="8">
    <source>
        <dbReference type="Proteomes" id="UP000238949"/>
    </source>
</evidence>
<evidence type="ECO:0000256" key="4">
    <source>
        <dbReference type="ARBA" id="ARBA00022989"/>
    </source>
</evidence>
<evidence type="ECO:0000256" key="6">
    <source>
        <dbReference type="SAM" id="Phobius"/>
    </source>
</evidence>
<feature type="transmembrane region" description="Helical" evidence="6">
    <location>
        <begin position="143"/>
        <end position="162"/>
    </location>
</feature>
<dbReference type="GO" id="GO:0015171">
    <property type="term" value="F:amino acid transmembrane transporter activity"/>
    <property type="evidence" value="ECO:0007669"/>
    <property type="project" value="TreeGrafter"/>
</dbReference>
<evidence type="ECO:0000256" key="2">
    <source>
        <dbReference type="ARBA" id="ARBA00022475"/>
    </source>
</evidence>
<comment type="subcellular location">
    <subcellularLocation>
        <location evidence="1">Cell membrane</location>
        <topology evidence="1">Multi-pass membrane protein</topology>
    </subcellularLocation>
</comment>
<dbReference type="AlphaFoldDB" id="A0A2S9V640"/>
<dbReference type="Proteomes" id="UP000238949">
    <property type="component" value="Unassembled WGS sequence"/>
</dbReference>
<keyword evidence="4 6" id="KW-1133">Transmembrane helix</keyword>
<dbReference type="RefSeq" id="WP_105936086.1">
    <property type="nucleotide sequence ID" value="NZ_PVNP01000196.1"/>
</dbReference>
<dbReference type="InterPro" id="IPR001123">
    <property type="entry name" value="LeuE-type"/>
</dbReference>
<keyword evidence="2" id="KW-1003">Cell membrane</keyword>
<dbReference type="EMBL" id="PVNP01000196">
    <property type="protein sequence ID" value="PRO71926.1"/>
    <property type="molecule type" value="Genomic_DNA"/>
</dbReference>
<feature type="transmembrane region" description="Helical" evidence="6">
    <location>
        <begin position="111"/>
        <end position="137"/>
    </location>
</feature>
<dbReference type="Pfam" id="PF01810">
    <property type="entry name" value="LysE"/>
    <property type="match status" value="1"/>
</dbReference>
<reference evidence="8" key="1">
    <citation type="journal article" date="2020" name="Int. J. Syst. Evol. Microbiol.">
        <title>Alteromonas alba sp. nov., a marine bacterium isolated from the seawater of the West Pacific Ocean.</title>
        <authorList>
            <person name="Sun C."/>
            <person name="Wu Y.-H."/>
            <person name="Xamxidin M."/>
            <person name="Cheng H."/>
            <person name="Xu X.-W."/>
        </authorList>
    </citation>
    <scope>NUCLEOTIDE SEQUENCE [LARGE SCALE GENOMIC DNA]</scope>
    <source>
        <strain evidence="8">190</strain>
    </source>
</reference>
<organism evidence="7 8">
    <name type="scientific">Alteromonas alba</name>
    <dbReference type="NCBI Taxonomy" id="2079529"/>
    <lineage>
        <taxon>Bacteria</taxon>
        <taxon>Pseudomonadati</taxon>
        <taxon>Pseudomonadota</taxon>
        <taxon>Gammaproteobacteria</taxon>
        <taxon>Alteromonadales</taxon>
        <taxon>Alteromonadaceae</taxon>
        <taxon>Alteromonas/Salinimonas group</taxon>
        <taxon>Alteromonas</taxon>
    </lineage>
</organism>
<keyword evidence="8" id="KW-1185">Reference proteome</keyword>
<feature type="transmembrane region" description="Helical" evidence="6">
    <location>
        <begin position="69"/>
        <end position="90"/>
    </location>
</feature>
<gene>
    <name evidence="7" type="ORF">C6Y40_19605</name>
</gene>
<protein>
    <submittedName>
        <fullName evidence="7">Lysine transporter LysE</fullName>
    </submittedName>
</protein>
<accession>A0A2S9V640</accession>
<evidence type="ECO:0000313" key="7">
    <source>
        <dbReference type="EMBL" id="PRO71926.1"/>
    </source>
</evidence>
<dbReference type="PANTHER" id="PTHR30086:SF20">
    <property type="entry name" value="ARGININE EXPORTER PROTEIN ARGO-RELATED"/>
    <property type="match status" value="1"/>
</dbReference>